<evidence type="ECO:0000313" key="3">
    <source>
        <dbReference type="Proteomes" id="UP000596742"/>
    </source>
</evidence>
<dbReference type="Proteomes" id="UP000596742">
    <property type="component" value="Unassembled WGS sequence"/>
</dbReference>
<gene>
    <name evidence="2" type="ORF">MGAL_10B089793</name>
</gene>
<evidence type="ECO:0000313" key="2">
    <source>
        <dbReference type="EMBL" id="VDI67811.1"/>
    </source>
</evidence>
<sequence length="171" mass="19451">MGLKSFSDTIESNIRELEGMGRYQESYGSLLLPLILNKLPCFVRQNITRDHGNDDWDISSLRKAIKKEICIQEAANANPIETDIMPTASFVTETTNKRRKSAGSKNSNNNSSVKTKRPCLFCQNPHHPNECTKITDINVRTQIVKETRVCFNCFGNHKFRNAITAHKIQRP</sequence>
<organism evidence="2 3">
    <name type="scientific">Mytilus galloprovincialis</name>
    <name type="common">Mediterranean mussel</name>
    <dbReference type="NCBI Taxonomy" id="29158"/>
    <lineage>
        <taxon>Eukaryota</taxon>
        <taxon>Metazoa</taxon>
        <taxon>Spiralia</taxon>
        <taxon>Lophotrochozoa</taxon>
        <taxon>Mollusca</taxon>
        <taxon>Bivalvia</taxon>
        <taxon>Autobranchia</taxon>
        <taxon>Pteriomorphia</taxon>
        <taxon>Mytilida</taxon>
        <taxon>Mytiloidea</taxon>
        <taxon>Mytilidae</taxon>
        <taxon>Mytilinae</taxon>
        <taxon>Mytilus</taxon>
    </lineage>
</organism>
<reference evidence="2" key="1">
    <citation type="submission" date="2018-11" db="EMBL/GenBank/DDBJ databases">
        <authorList>
            <person name="Alioto T."/>
            <person name="Alioto T."/>
        </authorList>
    </citation>
    <scope>NUCLEOTIDE SEQUENCE</scope>
</reference>
<keyword evidence="3" id="KW-1185">Reference proteome</keyword>
<name>A0A8B6GS56_MYTGA</name>
<dbReference type="OrthoDB" id="10495906at2759"/>
<protein>
    <submittedName>
        <fullName evidence="2">Uncharacterized protein</fullName>
    </submittedName>
</protein>
<dbReference type="AlphaFoldDB" id="A0A8B6GS56"/>
<comment type="caution">
    <text evidence="2">The sequence shown here is derived from an EMBL/GenBank/DDBJ whole genome shotgun (WGS) entry which is preliminary data.</text>
</comment>
<dbReference type="EMBL" id="UYJE01008844">
    <property type="protein sequence ID" value="VDI67811.1"/>
    <property type="molecule type" value="Genomic_DNA"/>
</dbReference>
<feature type="compositionally biased region" description="Low complexity" evidence="1">
    <location>
        <begin position="103"/>
        <end position="113"/>
    </location>
</feature>
<accession>A0A8B6GS56</accession>
<feature type="region of interest" description="Disordered" evidence="1">
    <location>
        <begin position="93"/>
        <end position="113"/>
    </location>
</feature>
<evidence type="ECO:0000256" key="1">
    <source>
        <dbReference type="SAM" id="MobiDB-lite"/>
    </source>
</evidence>
<proteinExistence type="predicted"/>